<keyword evidence="2" id="KW-0813">Transport</keyword>
<feature type="transmembrane region" description="Helical" evidence="10">
    <location>
        <begin position="84"/>
        <end position="104"/>
    </location>
</feature>
<evidence type="ECO:0000313" key="13">
    <source>
        <dbReference type="Proteomes" id="UP000321118"/>
    </source>
</evidence>
<feature type="domain" description="Cation/H+ exchanger transmembrane" evidence="11">
    <location>
        <begin position="14"/>
        <end position="405"/>
    </location>
</feature>
<dbReference type="OrthoDB" id="57886at2"/>
<dbReference type="EMBL" id="BJUB01000010">
    <property type="protein sequence ID" value="GEK22619.1"/>
    <property type="molecule type" value="Genomic_DNA"/>
</dbReference>
<protein>
    <submittedName>
        <fullName evidence="12">Cation:proton antiporter</fullName>
    </submittedName>
</protein>
<dbReference type="GO" id="GO:0015385">
    <property type="term" value="F:sodium:proton antiporter activity"/>
    <property type="evidence" value="ECO:0007669"/>
    <property type="project" value="InterPro"/>
</dbReference>
<evidence type="ECO:0000256" key="8">
    <source>
        <dbReference type="ARBA" id="ARBA00023136"/>
    </source>
</evidence>
<sequence>MHGVEVFLLVAGAVAVTAVCRRRGWPAPLVLVAAAIVVSFVPAIPRFELEPEVLLDFVLPPLLYSAALSSSYRDFRTSLSSITRLGVGLVLVSALAVALVFWWMEPTVPFLAALVLGAVVAPPDAVAAAAVGKRLGLPRRVMTLLSGESLINDATSLTLYKVALAGVATGAWALADGLTTFALAVGAGVAVGLGIAVVVHLVRLRLDDPVVASAIGLLTPFAAYWSAEALAGSGVLAVVAAGLYLGHTSPRAGYATRLYEEPIWSTVDLLLEAFTFALIGMQLPWVVRDVIASDQGLGHGIAVSLVVLLAAILVRPAYILVTARFDHLRLRGSHRPPGDSLTLRESAVVSWAGMRGVVTLAAAASIPLTSAGEPFPERATIQLAAYTVAIGTLLLQGLTLPWVIRRLGVGSADDTTRDAQQEAAVRVATADAVQEVLERQRDDWSRELGRERADELIDRLSTVWRARATAAAVMLDPGSADELVPAMPDVPEEATGLPGVMRQVTHSGVPSAEEGLRTQRLRRQIVAAQREVLMERRDTGELDEAVMRRMLRELDLEDESLSSSWVTRVQRR</sequence>
<dbReference type="AlphaFoldDB" id="A0A510V6X4"/>
<dbReference type="RefSeq" id="WP_146928907.1">
    <property type="nucleotide sequence ID" value="NZ_BJUB01000010.1"/>
</dbReference>
<dbReference type="GO" id="GO:0005886">
    <property type="term" value="C:plasma membrane"/>
    <property type="evidence" value="ECO:0007669"/>
    <property type="project" value="UniProtKB-SubCell"/>
</dbReference>
<organism evidence="12 13">
    <name type="scientific">Cellulomonas xylanilytica</name>
    <dbReference type="NCBI Taxonomy" id="233583"/>
    <lineage>
        <taxon>Bacteria</taxon>
        <taxon>Bacillati</taxon>
        <taxon>Actinomycetota</taxon>
        <taxon>Actinomycetes</taxon>
        <taxon>Micrococcales</taxon>
        <taxon>Cellulomonadaceae</taxon>
        <taxon>Cellulomonas</taxon>
    </lineage>
</organism>
<keyword evidence="8 10" id="KW-0472">Membrane</keyword>
<comment type="subcellular location">
    <subcellularLocation>
        <location evidence="1">Cell membrane</location>
        <topology evidence="1">Multi-pass membrane protein</topology>
    </subcellularLocation>
</comment>
<dbReference type="InterPro" id="IPR018422">
    <property type="entry name" value="Cation/H_exchanger_CPA1"/>
</dbReference>
<evidence type="ECO:0000256" key="2">
    <source>
        <dbReference type="ARBA" id="ARBA00022448"/>
    </source>
</evidence>
<keyword evidence="3" id="KW-1003">Cell membrane</keyword>
<dbReference type="Proteomes" id="UP000321118">
    <property type="component" value="Unassembled WGS sequence"/>
</dbReference>
<dbReference type="Pfam" id="PF00999">
    <property type="entry name" value="Na_H_Exchanger"/>
    <property type="match status" value="1"/>
</dbReference>
<keyword evidence="13" id="KW-1185">Reference proteome</keyword>
<feature type="transmembrane region" description="Helical" evidence="10">
    <location>
        <begin position="299"/>
        <end position="321"/>
    </location>
</feature>
<feature type="transmembrane region" description="Helical" evidence="10">
    <location>
        <begin position="110"/>
        <end position="132"/>
    </location>
</feature>
<evidence type="ECO:0000313" key="12">
    <source>
        <dbReference type="EMBL" id="GEK22619.1"/>
    </source>
</evidence>
<proteinExistence type="predicted"/>
<dbReference type="GO" id="GO:0098719">
    <property type="term" value="P:sodium ion import across plasma membrane"/>
    <property type="evidence" value="ECO:0007669"/>
    <property type="project" value="TreeGrafter"/>
</dbReference>
<evidence type="ECO:0000256" key="5">
    <source>
        <dbReference type="ARBA" id="ARBA00022989"/>
    </source>
</evidence>
<dbReference type="Gene3D" id="6.10.140.1330">
    <property type="match status" value="1"/>
</dbReference>
<dbReference type="PANTHER" id="PTHR10110:SF86">
    <property type="entry name" value="SODIUM_HYDROGEN EXCHANGER 7"/>
    <property type="match status" value="1"/>
</dbReference>
<dbReference type="GO" id="GO:0015386">
    <property type="term" value="F:potassium:proton antiporter activity"/>
    <property type="evidence" value="ECO:0007669"/>
    <property type="project" value="TreeGrafter"/>
</dbReference>
<keyword evidence="5 10" id="KW-1133">Transmembrane helix</keyword>
<feature type="transmembrane region" description="Helical" evidence="10">
    <location>
        <begin position="267"/>
        <end position="287"/>
    </location>
</feature>
<gene>
    <name evidence="12" type="ORF">CXY01_31390</name>
</gene>
<dbReference type="InterPro" id="IPR006153">
    <property type="entry name" value="Cation/H_exchanger_TM"/>
</dbReference>
<name>A0A510V6X4_9CELL</name>
<dbReference type="GO" id="GO:0051453">
    <property type="term" value="P:regulation of intracellular pH"/>
    <property type="evidence" value="ECO:0007669"/>
    <property type="project" value="TreeGrafter"/>
</dbReference>
<evidence type="ECO:0000256" key="7">
    <source>
        <dbReference type="ARBA" id="ARBA00023065"/>
    </source>
</evidence>
<evidence type="ECO:0000259" key="11">
    <source>
        <dbReference type="Pfam" id="PF00999"/>
    </source>
</evidence>
<keyword evidence="9" id="KW-0739">Sodium transport</keyword>
<evidence type="ECO:0000256" key="4">
    <source>
        <dbReference type="ARBA" id="ARBA00022692"/>
    </source>
</evidence>
<feature type="transmembrane region" description="Helical" evidence="10">
    <location>
        <begin position="222"/>
        <end position="246"/>
    </location>
</feature>
<evidence type="ECO:0000256" key="1">
    <source>
        <dbReference type="ARBA" id="ARBA00004651"/>
    </source>
</evidence>
<evidence type="ECO:0000256" key="3">
    <source>
        <dbReference type="ARBA" id="ARBA00022475"/>
    </source>
</evidence>
<keyword evidence="6" id="KW-0915">Sodium</keyword>
<comment type="caution">
    <text evidence="12">The sequence shown here is derived from an EMBL/GenBank/DDBJ whole genome shotgun (WGS) entry which is preliminary data.</text>
</comment>
<evidence type="ECO:0000256" key="9">
    <source>
        <dbReference type="ARBA" id="ARBA00023201"/>
    </source>
</evidence>
<dbReference type="PANTHER" id="PTHR10110">
    <property type="entry name" value="SODIUM/HYDROGEN EXCHANGER"/>
    <property type="match status" value="1"/>
</dbReference>
<keyword evidence="7" id="KW-0406">Ion transport</keyword>
<accession>A0A510V6X4</accession>
<reference evidence="12 13" key="1">
    <citation type="submission" date="2019-07" db="EMBL/GenBank/DDBJ databases">
        <title>Whole genome shotgun sequence of Cellulomonas xylanilytica NBRC 101102.</title>
        <authorList>
            <person name="Hosoyama A."/>
            <person name="Uohara A."/>
            <person name="Ohji S."/>
            <person name="Ichikawa N."/>
        </authorList>
    </citation>
    <scope>NUCLEOTIDE SEQUENCE [LARGE SCALE GENOMIC DNA]</scope>
    <source>
        <strain evidence="12 13">NBRC 101102</strain>
    </source>
</reference>
<feature type="transmembrane region" description="Helical" evidence="10">
    <location>
        <begin position="181"/>
        <end position="202"/>
    </location>
</feature>
<evidence type="ECO:0000256" key="10">
    <source>
        <dbReference type="SAM" id="Phobius"/>
    </source>
</evidence>
<keyword evidence="4 10" id="KW-0812">Transmembrane</keyword>
<evidence type="ECO:0000256" key="6">
    <source>
        <dbReference type="ARBA" id="ARBA00023053"/>
    </source>
</evidence>
<feature type="transmembrane region" description="Helical" evidence="10">
    <location>
        <begin position="29"/>
        <end position="47"/>
    </location>
</feature>